<feature type="transmembrane region" description="Helical" evidence="1">
    <location>
        <begin position="232"/>
        <end position="255"/>
    </location>
</feature>
<dbReference type="InterPro" id="IPR019430">
    <property type="entry name" value="7TM_GPCR_serpentine_rcpt_Srx"/>
</dbReference>
<reference evidence="4" key="1">
    <citation type="submission" date="2016-11" db="UniProtKB">
        <authorList>
            <consortium name="WormBaseParasite"/>
        </authorList>
    </citation>
    <scope>IDENTIFICATION</scope>
</reference>
<dbReference type="Gene3D" id="1.20.1070.10">
    <property type="entry name" value="Rhodopsin 7-helix transmembrane proteins"/>
    <property type="match status" value="1"/>
</dbReference>
<evidence type="ECO:0000313" key="3">
    <source>
        <dbReference type="Proteomes" id="UP000095287"/>
    </source>
</evidence>
<name>A0A1I8AM23_9BILA</name>
<dbReference type="WBParaSite" id="L893_g7119.t1">
    <property type="protein sequence ID" value="L893_g7119.t1"/>
    <property type="gene ID" value="L893_g7119"/>
</dbReference>
<feature type="transmembrane region" description="Helical" evidence="1">
    <location>
        <begin position="15"/>
        <end position="38"/>
    </location>
</feature>
<keyword evidence="1" id="KW-0812">Transmembrane</keyword>
<keyword evidence="3" id="KW-1185">Reference proteome</keyword>
<sequence length="325" mass="36891">MFNPRTANGFKPEEYWIIGTILLVGGLIGVILNLFVIYNLKKRPVFHCAFGRICMSHSIAACGNNATYGLMCNDSYRDANLHESYFGKRSGLFICLFWTAGILCHLLMAVNRFVCMYFPFQYPAIFTDRFTKNSIGLVWSLSFLVSVAQFIPSCECFIWIDNFNFEFYPNFCGILLGLYADFMMSVVCIGLVGILDFFTYLKIRKHFSVDRIQNLGTTGPGNQSTSKGNIKFFYQSAAQGFASGLEVITYFYISPHISNKWVRYCLSACFFLGVNVVDAIIVTVFNKEIRHLIYITKKERLQIEQALRTPTVTASSKPSPCSELM</sequence>
<proteinExistence type="predicted"/>
<feature type="transmembrane region" description="Helical" evidence="1">
    <location>
        <begin position="261"/>
        <end position="285"/>
    </location>
</feature>
<dbReference type="AlphaFoldDB" id="A0A1I8AM23"/>
<dbReference type="Proteomes" id="UP000095287">
    <property type="component" value="Unplaced"/>
</dbReference>
<dbReference type="CDD" id="cd00637">
    <property type="entry name" value="7tm_classA_rhodopsin-like"/>
    <property type="match status" value="1"/>
</dbReference>
<keyword evidence="1" id="KW-1133">Transmembrane helix</keyword>
<evidence type="ECO:0000313" key="4">
    <source>
        <dbReference type="WBParaSite" id="L893_g7119.t1"/>
    </source>
</evidence>
<organism evidence="3 4">
    <name type="scientific">Steinernema glaseri</name>
    <dbReference type="NCBI Taxonomy" id="37863"/>
    <lineage>
        <taxon>Eukaryota</taxon>
        <taxon>Metazoa</taxon>
        <taxon>Ecdysozoa</taxon>
        <taxon>Nematoda</taxon>
        <taxon>Chromadorea</taxon>
        <taxon>Rhabditida</taxon>
        <taxon>Tylenchina</taxon>
        <taxon>Panagrolaimomorpha</taxon>
        <taxon>Strongyloidoidea</taxon>
        <taxon>Steinernematidae</taxon>
        <taxon>Steinernema</taxon>
    </lineage>
</organism>
<protein>
    <submittedName>
        <fullName evidence="4">7TM_GPCR_Srx domain-containing protein</fullName>
    </submittedName>
</protein>
<evidence type="ECO:0000256" key="1">
    <source>
        <dbReference type="SAM" id="Phobius"/>
    </source>
</evidence>
<dbReference type="PANTHER" id="PTHR23017">
    <property type="entry name" value="SERPENTINE RECEPTOR, CLASS X"/>
    <property type="match status" value="1"/>
</dbReference>
<keyword evidence="1" id="KW-0472">Membrane</keyword>
<feature type="transmembrane region" description="Helical" evidence="1">
    <location>
        <begin position="135"/>
        <end position="160"/>
    </location>
</feature>
<feature type="transmembrane region" description="Helical" evidence="1">
    <location>
        <begin position="50"/>
        <end position="71"/>
    </location>
</feature>
<accession>A0A1I8AM23</accession>
<feature type="domain" description="7TM GPCR serpentine receptor class x (Srx)" evidence="2">
    <location>
        <begin position="26"/>
        <end position="286"/>
    </location>
</feature>
<dbReference type="SUPFAM" id="SSF81321">
    <property type="entry name" value="Family A G protein-coupled receptor-like"/>
    <property type="match status" value="1"/>
</dbReference>
<feature type="transmembrane region" description="Helical" evidence="1">
    <location>
        <begin position="91"/>
        <end position="114"/>
    </location>
</feature>
<dbReference type="Pfam" id="PF10328">
    <property type="entry name" value="7TM_GPCR_Srx"/>
    <property type="match status" value="1"/>
</dbReference>
<dbReference type="PANTHER" id="PTHR23017:SF3">
    <property type="entry name" value="G-PROTEIN COUPLED RECEPTORS FAMILY 1 PROFILE DOMAIN-CONTAINING PROTEIN"/>
    <property type="match status" value="1"/>
</dbReference>
<feature type="transmembrane region" description="Helical" evidence="1">
    <location>
        <begin position="180"/>
        <end position="201"/>
    </location>
</feature>
<evidence type="ECO:0000259" key="2">
    <source>
        <dbReference type="Pfam" id="PF10328"/>
    </source>
</evidence>